<organism evidence="1 2">
    <name type="scientific">Leptospira levettii</name>
    <dbReference type="NCBI Taxonomy" id="2023178"/>
    <lineage>
        <taxon>Bacteria</taxon>
        <taxon>Pseudomonadati</taxon>
        <taxon>Spirochaetota</taxon>
        <taxon>Spirochaetia</taxon>
        <taxon>Leptospirales</taxon>
        <taxon>Leptospiraceae</taxon>
        <taxon>Leptospira</taxon>
    </lineage>
</organism>
<evidence type="ECO:0000313" key="2">
    <source>
        <dbReference type="Proteomes" id="UP000297352"/>
    </source>
</evidence>
<dbReference type="EMBL" id="RQGI01000059">
    <property type="protein sequence ID" value="TGL67096.1"/>
    <property type="molecule type" value="Genomic_DNA"/>
</dbReference>
<accession>A0ABY2MHX5</accession>
<dbReference type="Proteomes" id="UP000297352">
    <property type="component" value="Unassembled WGS sequence"/>
</dbReference>
<keyword evidence="2" id="KW-1185">Reference proteome</keyword>
<reference evidence="2" key="1">
    <citation type="journal article" date="2019" name="PLoS Negl. Trop. Dis.">
        <title>Revisiting the worldwide diversity of Leptospira species in the environment.</title>
        <authorList>
            <person name="Vincent A.T."/>
            <person name="Schiettekatte O."/>
            <person name="Bourhy P."/>
            <person name="Veyrier F.J."/>
            <person name="Picardeau M."/>
        </authorList>
    </citation>
    <scope>NUCLEOTIDE SEQUENCE [LARGE SCALE GENOMIC DNA]</scope>
    <source>
        <strain evidence="2">201702449</strain>
    </source>
</reference>
<gene>
    <name evidence="1" type="ORF">EHQ60_16910</name>
</gene>
<sequence>MICRCVTFPCAERSFSRASSVSDWGRFPIDNFMSFIFPKKSPKLQLFFDYVAFSLGEIGDLVDWKHR</sequence>
<proteinExistence type="predicted"/>
<evidence type="ECO:0000313" key="1">
    <source>
        <dbReference type="EMBL" id="TGL67096.1"/>
    </source>
</evidence>
<name>A0ABY2MHX5_9LEPT</name>
<comment type="caution">
    <text evidence="1">The sequence shown here is derived from an EMBL/GenBank/DDBJ whole genome shotgun (WGS) entry which is preliminary data.</text>
</comment>
<protein>
    <submittedName>
        <fullName evidence="1">Uncharacterized protein</fullName>
    </submittedName>
</protein>